<dbReference type="Pfam" id="PF23622">
    <property type="entry name" value="LRR_At1g61320_AtMIF1"/>
    <property type="match status" value="1"/>
</dbReference>
<sequence length="557" mass="64106">MDYLSGLPKHILHDILAKLPSKDAAKTIALSKAWKDTWFSFPYLSVDCGDFITKHDVPIKNSYRFSKIDILIDYVTKRMLRLCDQGLAIKQFLLDLKYSLHPPHGSQSHDVDHWIQMASENGVEVLELCLPISIGSIKEDIWYDLPLCVIEAKSLTELGLVGGIRVDKKNFNHSMKFSSVKLLSLGQVLFTHEGVIEHLISHCPLIEHLIVDYCCVYNHLSTEGPRVEMNCFLKSLFLNGLQKLKEVELRGIEETHIDLPNLENIWYSESKSDGFGLNFDSCTKLRCLCISYWSAPTIADKWFLELFSKYPLLESLELCDCSTSEKINIISSQLKVLKLQDCPNLIEVNIDAPNLLSFEYHGYKYRYYDYRNPVIYFSRDSNQLEVSVFTNLHFREFYTLSKFFENIPRKILASLSLFIDQLPNDRYLPALLVSSTPPAPSIKHLEFITPSVTNREAPFGPLMNFLFSSCFPRAISFRGCYRPYAFIEFFYEMLMGSRKGECFCSSGDRKCWWHALKIVRISYSCSFMVDENADFKGVLDELRRSGGMDSITFSLEL</sequence>
<dbReference type="InterPro" id="IPR036047">
    <property type="entry name" value="F-box-like_dom_sf"/>
</dbReference>
<evidence type="ECO:0000313" key="5">
    <source>
        <dbReference type="Proteomes" id="UP001341840"/>
    </source>
</evidence>
<evidence type="ECO:0000259" key="1">
    <source>
        <dbReference type="Pfam" id="PF00646"/>
    </source>
</evidence>
<dbReference type="InterPro" id="IPR032675">
    <property type="entry name" value="LRR_dom_sf"/>
</dbReference>
<dbReference type="Gene3D" id="3.80.10.10">
    <property type="entry name" value="Ribonuclease Inhibitor"/>
    <property type="match status" value="1"/>
</dbReference>
<evidence type="ECO:0000313" key="4">
    <source>
        <dbReference type="EMBL" id="MED6123405.1"/>
    </source>
</evidence>
<proteinExistence type="predicted"/>
<dbReference type="InterPro" id="IPR055411">
    <property type="entry name" value="LRR_FXL15/At3g58940/PEG3-like"/>
</dbReference>
<dbReference type="Pfam" id="PF24758">
    <property type="entry name" value="LRR_At5g56370"/>
    <property type="match status" value="1"/>
</dbReference>
<dbReference type="SUPFAM" id="SSF81383">
    <property type="entry name" value="F-box domain"/>
    <property type="match status" value="1"/>
</dbReference>
<dbReference type="InterPro" id="IPR055357">
    <property type="entry name" value="LRR_At1g61320_AtMIF1"/>
</dbReference>
<feature type="domain" description="F-box" evidence="1">
    <location>
        <begin position="4"/>
        <end position="41"/>
    </location>
</feature>
<evidence type="ECO:0000259" key="3">
    <source>
        <dbReference type="Pfam" id="PF24758"/>
    </source>
</evidence>
<dbReference type="InterPro" id="IPR001810">
    <property type="entry name" value="F-box_dom"/>
</dbReference>
<dbReference type="InterPro" id="IPR053772">
    <property type="entry name" value="At1g61320/At1g61330-like"/>
</dbReference>
<organism evidence="4 5">
    <name type="scientific">Stylosanthes scabra</name>
    <dbReference type="NCBI Taxonomy" id="79078"/>
    <lineage>
        <taxon>Eukaryota</taxon>
        <taxon>Viridiplantae</taxon>
        <taxon>Streptophyta</taxon>
        <taxon>Embryophyta</taxon>
        <taxon>Tracheophyta</taxon>
        <taxon>Spermatophyta</taxon>
        <taxon>Magnoliopsida</taxon>
        <taxon>eudicotyledons</taxon>
        <taxon>Gunneridae</taxon>
        <taxon>Pentapetalae</taxon>
        <taxon>rosids</taxon>
        <taxon>fabids</taxon>
        <taxon>Fabales</taxon>
        <taxon>Fabaceae</taxon>
        <taxon>Papilionoideae</taxon>
        <taxon>50 kb inversion clade</taxon>
        <taxon>dalbergioids sensu lato</taxon>
        <taxon>Dalbergieae</taxon>
        <taxon>Pterocarpus clade</taxon>
        <taxon>Stylosanthes</taxon>
    </lineage>
</organism>
<dbReference type="PANTHER" id="PTHR34145">
    <property type="entry name" value="OS02G0105600 PROTEIN"/>
    <property type="match status" value="1"/>
</dbReference>
<keyword evidence="5" id="KW-1185">Reference proteome</keyword>
<dbReference type="Pfam" id="PF00646">
    <property type="entry name" value="F-box"/>
    <property type="match status" value="1"/>
</dbReference>
<comment type="caution">
    <text evidence="4">The sequence shown here is derived from an EMBL/GenBank/DDBJ whole genome shotgun (WGS) entry which is preliminary data.</text>
</comment>
<feature type="domain" description="F-box/LRR-repeat protein 15/At3g58940/PEG3-like LRR" evidence="3">
    <location>
        <begin position="111"/>
        <end position="234"/>
    </location>
</feature>
<name>A0ABU6RHI6_9FABA</name>
<evidence type="ECO:0008006" key="6">
    <source>
        <dbReference type="Google" id="ProtNLM"/>
    </source>
</evidence>
<protein>
    <recommendedName>
        <fullName evidence="6">F-box domain-containing protein</fullName>
    </recommendedName>
</protein>
<feature type="domain" description="At1g61320/AtMIF1 LRR" evidence="2">
    <location>
        <begin position="282"/>
        <end position="363"/>
    </location>
</feature>
<reference evidence="4 5" key="1">
    <citation type="journal article" date="2023" name="Plants (Basel)">
        <title>Bridging the Gap: Combining Genomics and Transcriptomics Approaches to Understand Stylosanthes scabra, an Orphan Legume from the Brazilian Caatinga.</title>
        <authorList>
            <person name="Ferreira-Neto J.R.C."/>
            <person name="da Silva M.D."/>
            <person name="Binneck E."/>
            <person name="de Melo N.F."/>
            <person name="da Silva R.H."/>
            <person name="de Melo A.L.T.M."/>
            <person name="Pandolfi V."/>
            <person name="Bustamante F.O."/>
            <person name="Brasileiro-Vidal A.C."/>
            <person name="Benko-Iseppon A.M."/>
        </authorList>
    </citation>
    <scope>NUCLEOTIDE SEQUENCE [LARGE SCALE GENOMIC DNA]</scope>
    <source>
        <tissue evidence="4">Leaves</tissue>
    </source>
</reference>
<evidence type="ECO:0000259" key="2">
    <source>
        <dbReference type="Pfam" id="PF23622"/>
    </source>
</evidence>
<dbReference type="Proteomes" id="UP001341840">
    <property type="component" value="Unassembled WGS sequence"/>
</dbReference>
<gene>
    <name evidence="4" type="ORF">PIB30_048885</name>
</gene>
<accession>A0ABU6RHI6</accession>
<dbReference type="EMBL" id="JASCZI010030532">
    <property type="protein sequence ID" value="MED6123405.1"/>
    <property type="molecule type" value="Genomic_DNA"/>
</dbReference>
<dbReference type="SUPFAM" id="SSF52047">
    <property type="entry name" value="RNI-like"/>
    <property type="match status" value="1"/>
</dbReference>